<keyword evidence="6 11" id="KW-0862">Zinc</keyword>
<dbReference type="InterPro" id="IPR029035">
    <property type="entry name" value="DHS-like_NAD/FAD-binding_dom"/>
</dbReference>
<sequence>MSNESRDVQLSDESRRLADLLRKHYGRTVIYTGAGISTSAAIPDYRGTNGLWRTHNETNGKKKPLRLRLPEASFAKPTYTHMAIAELVSKGYVRYVVSQNVDGLHLRSGLPRDKLSELHGNLFIEQCMACDRVVYRSFDVGETTGKSRHLTGRVCPFCVPASSVDSPSNSLVQKLATGANSLATRRSKSSRASLDRVLAFKRAATSLRRIHAKRNRHNCSLPLMRDVIVHYFERQPVAGQAEIYRVDRAVAALYG</sequence>
<evidence type="ECO:0000313" key="13">
    <source>
        <dbReference type="EMBL" id="VDD78736.1"/>
    </source>
</evidence>
<evidence type="ECO:0000256" key="1">
    <source>
        <dbReference type="ARBA" id="ARBA00001947"/>
    </source>
</evidence>
<dbReference type="PANTHER" id="PTHR11085">
    <property type="entry name" value="NAD-DEPENDENT PROTEIN DEACYLASE SIRTUIN-5, MITOCHONDRIAL-RELATED"/>
    <property type="match status" value="1"/>
</dbReference>
<dbReference type="AlphaFoldDB" id="A0A0R3UCU0"/>
<feature type="non-terminal residue" evidence="13">
    <location>
        <position position="255"/>
    </location>
</feature>
<dbReference type="Proteomes" id="UP000267029">
    <property type="component" value="Unassembled WGS sequence"/>
</dbReference>
<evidence type="ECO:0000256" key="8">
    <source>
        <dbReference type="ARBA" id="ARBA00038170"/>
    </source>
</evidence>
<evidence type="ECO:0000259" key="12">
    <source>
        <dbReference type="PROSITE" id="PS50305"/>
    </source>
</evidence>
<dbReference type="FunFam" id="3.40.50.1220:FF:000038">
    <property type="entry name" value="NAD-dependent protein deacetylase sirtuin-6 isoform X2"/>
    <property type="match status" value="1"/>
</dbReference>
<gene>
    <name evidence="13" type="ORF">MCOS_LOCUS4739</name>
</gene>
<dbReference type="EC" id="2.3.1.286" evidence="2"/>
<dbReference type="EMBL" id="UXSR01002186">
    <property type="protein sequence ID" value="VDD78736.1"/>
    <property type="molecule type" value="Genomic_DNA"/>
</dbReference>
<reference evidence="13 14" key="1">
    <citation type="submission" date="2018-10" db="EMBL/GenBank/DDBJ databases">
        <authorList>
            <consortium name="Pathogen Informatics"/>
        </authorList>
    </citation>
    <scope>NUCLEOTIDE SEQUENCE [LARGE SCALE GENOMIC DNA]</scope>
</reference>
<evidence type="ECO:0000256" key="5">
    <source>
        <dbReference type="ARBA" id="ARBA00022723"/>
    </source>
</evidence>
<dbReference type="InterPro" id="IPR050134">
    <property type="entry name" value="NAD-dep_sirtuin_deacylases"/>
</dbReference>
<dbReference type="InterPro" id="IPR003000">
    <property type="entry name" value="Sirtuin"/>
</dbReference>
<evidence type="ECO:0000256" key="6">
    <source>
        <dbReference type="ARBA" id="ARBA00022833"/>
    </source>
</evidence>
<dbReference type="Gene3D" id="3.40.50.1220">
    <property type="entry name" value="TPP-binding domain"/>
    <property type="match status" value="1"/>
</dbReference>
<dbReference type="GO" id="GO:0141050">
    <property type="term" value="F:histone H3K deacetylase activity"/>
    <property type="evidence" value="ECO:0007669"/>
    <property type="project" value="UniProtKB-ARBA"/>
</dbReference>
<protein>
    <recommendedName>
        <fullName evidence="2">protein acetyllysine N-acetyltransferase</fullName>
        <ecNumber evidence="2">2.3.1.286</ecNumber>
    </recommendedName>
    <alternativeName>
        <fullName evidence="10">Regulatory protein SIR2 homolog 7</fullName>
    </alternativeName>
    <alternativeName>
        <fullName evidence="9">SIR2-like protein 7</fullName>
    </alternativeName>
</protein>
<evidence type="ECO:0000256" key="9">
    <source>
        <dbReference type="ARBA" id="ARBA00041832"/>
    </source>
</evidence>
<keyword evidence="7" id="KW-0520">NAD</keyword>
<evidence type="ECO:0000256" key="10">
    <source>
        <dbReference type="ARBA" id="ARBA00043038"/>
    </source>
</evidence>
<dbReference type="STRING" id="53468.A0A0R3UCU0"/>
<feature type="binding site" evidence="11">
    <location>
        <position position="130"/>
    </location>
    <ligand>
        <name>Zn(2+)</name>
        <dbReference type="ChEBI" id="CHEBI:29105"/>
    </ligand>
</feature>
<keyword evidence="3" id="KW-0597">Phosphoprotein</keyword>
<feature type="binding site" evidence="11">
    <location>
        <position position="155"/>
    </location>
    <ligand>
        <name>Zn(2+)</name>
        <dbReference type="ChEBI" id="CHEBI:29105"/>
    </ligand>
</feature>
<feature type="binding site" evidence="11">
    <location>
        <position position="127"/>
    </location>
    <ligand>
        <name>Zn(2+)</name>
        <dbReference type="ChEBI" id="CHEBI:29105"/>
    </ligand>
</feature>
<evidence type="ECO:0000256" key="3">
    <source>
        <dbReference type="ARBA" id="ARBA00022553"/>
    </source>
</evidence>
<organism evidence="13 14">
    <name type="scientific">Mesocestoides corti</name>
    <name type="common">Flatworm</name>
    <dbReference type="NCBI Taxonomy" id="53468"/>
    <lineage>
        <taxon>Eukaryota</taxon>
        <taxon>Metazoa</taxon>
        <taxon>Spiralia</taxon>
        <taxon>Lophotrochozoa</taxon>
        <taxon>Platyhelminthes</taxon>
        <taxon>Cestoda</taxon>
        <taxon>Eucestoda</taxon>
        <taxon>Cyclophyllidea</taxon>
        <taxon>Mesocestoididae</taxon>
        <taxon>Mesocestoides</taxon>
    </lineage>
</organism>
<dbReference type="PROSITE" id="PS50305">
    <property type="entry name" value="SIRTUIN"/>
    <property type="match status" value="1"/>
</dbReference>
<dbReference type="Pfam" id="PF02146">
    <property type="entry name" value="SIR2"/>
    <property type="match status" value="1"/>
</dbReference>
<name>A0A0R3UCU0_MESCO</name>
<evidence type="ECO:0000256" key="2">
    <source>
        <dbReference type="ARBA" id="ARBA00012928"/>
    </source>
</evidence>
<keyword evidence="14" id="KW-1185">Reference proteome</keyword>
<dbReference type="OrthoDB" id="2919105at2759"/>
<evidence type="ECO:0000256" key="7">
    <source>
        <dbReference type="ARBA" id="ARBA00023027"/>
    </source>
</evidence>
<dbReference type="PANTHER" id="PTHR11085:SF1">
    <property type="entry name" value="NAD-DEPENDENT PROTEIN DEACETYLASE SIRTUIN-7"/>
    <property type="match status" value="1"/>
</dbReference>
<evidence type="ECO:0000313" key="14">
    <source>
        <dbReference type="Proteomes" id="UP000267029"/>
    </source>
</evidence>
<feature type="active site" description="Proton acceptor" evidence="11">
    <location>
        <position position="119"/>
    </location>
</feature>
<keyword evidence="5 11" id="KW-0479">Metal-binding</keyword>
<comment type="similarity">
    <text evidence="8">Belongs to the sirtuin family. Class IV subfamily.</text>
</comment>
<feature type="domain" description="Deacetylase sirtuin-type" evidence="12">
    <location>
        <begin position="3"/>
        <end position="255"/>
    </location>
</feature>
<proteinExistence type="inferred from homology"/>
<dbReference type="GO" id="GO:0070403">
    <property type="term" value="F:NAD+ binding"/>
    <property type="evidence" value="ECO:0007669"/>
    <property type="project" value="InterPro"/>
</dbReference>
<comment type="cofactor">
    <cofactor evidence="1">
        <name>Zn(2+)</name>
        <dbReference type="ChEBI" id="CHEBI:29105"/>
    </cofactor>
</comment>
<dbReference type="InterPro" id="IPR026590">
    <property type="entry name" value="Ssirtuin_cat_dom"/>
</dbReference>
<accession>A0A0R3UCU0</accession>
<dbReference type="SUPFAM" id="SSF52467">
    <property type="entry name" value="DHS-like NAD/FAD-binding domain"/>
    <property type="match status" value="1"/>
</dbReference>
<dbReference type="GO" id="GO:0017136">
    <property type="term" value="F:histone deacetylase activity, NAD-dependent"/>
    <property type="evidence" value="ECO:0007669"/>
    <property type="project" value="TreeGrafter"/>
</dbReference>
<keyword evidence="4" id="KW-0808">Transferase</keyword>
<evidence type="ECO:0000256" key="4">
    <source>
        <dbReference type="ARBA" id="ARBA00022679"/>
    </source>
</evidence>
<evidence type="ECO:0000256" key="11">
    <source>
        <dbReference type="PROSITE-ProRule" id="PRU00236"/>
    </source>
</evidence>
<dbReference type="GO" id="GO:0046872">
    <property type="term" value="F:metal ion binding"/>
    <property type="evidence" value="ECO:0007669"/>
    <property type="project" value="UniProtKB-KW"/>
</dbReference>
<dbReference type="GO" id="GO:0005634">
    <property type="term" value="C:nucleus"/>
    <property type="evidence" value="ECO:0007669"/>
    <property type="project" value="TreeGrafter"/>
</dbReference>
<feature type="binding site" evidence="11">
    <location>
        <position position="219"/>
    </location>
    <ligand>
        <name>Zn(2+)</name>
        <dbReference type="ChEBI" id="CHEBI:29105"/>
    </ligand>
</feature>